<name>A0A8H5F517_9AGAR</name>
<proteinExistence type="predicted"/>
<feature type="transmembrane region" description="Helical" evidence="4">
    <location>
        <begin position="296"/>
        <end position="316"/>
    </location>
</feature>
<feature type="repeat" description="ANK" evidence="3">
    <location>
        <begin position="967"/>
        <end position="1000"/>
    </location>
</feature>
<feature type="transmembrane region" description="Helical" evidence="4">
    <location>
        <begin position="427"/>
        <end position="449"/>
    </location>
</feature>
<dbReference type="Proteomes" id="UP000541558">
    <property type="component" value="Unassembled WGS sequence"/>
</dbReference>
<feature type="repeat" description="ANK" evidence="3">
    <location>
        <begin position="831"/>
        <end position="864"/>
    </location>
</feature>
<dbReference type="PANTHER" id="PTHR24141">
    <property type="entry name" value="2-5A-DEPENDENT RIBONUCLEASE"/>
    <property type="match status" value="1"/>
</dbReference>
<comment type="caution">
    <text evidence="5">The sequence shown here is derived from an EMBL/GenBank/DDBJ whole genome shotgun (WGS) entry which is preliminary data.</text>
</comment>
<feature type="repeat" description="ANK" evidence="3">
    <location>
        <begin position="763"/>
        <end position="796"/>
    </location>
</feature>
<gene>
    <name evidence="5" type="ORF">D9611_008290</name>
</gene>
<dbReference type="PANTHER" id="PTHR24141:SF1">
    <property type="entry name" value="2-5A-DEPENDENT RIBONUCLEASE"/>
    <property type="match status" value="1"/>
</dbReference>
<dbReference type="Gene3D" id="1.25.40.20">
    <property type="entry name" value="Ankyrin repeat-containing domain"/>
    <property type="match status" value="4"/>
</dbReference>
<evidence type="ECO:0000256" key="1">
    <source>
        <dbReference type="ARBA" id="ARBA00022737"/>
    </source>
</evidence>
<dbReference type="Pfam" id="PF12796">
    <property type="entry name" value="Ank_2"/>
    <property type="match status" value="3"/>
</dbReference>
<feature type="transmembrane region" description="Helical" evidence="4">
    <location>
        <begin position="355"/>
        <end position="373"/>
    </location>
</feature>
<feature type="repeat" description="ANK" evidence="3">
    <location>
        <begin position="933"/>
        <end position="966"/>
    </location>
</feature>
<keyword evidence="4" id="KW-0472">Membrane</keyword>
<feature type="repeat" description="ANK" evidence="3">
    <location>
        <begin position="729"/>
        <end position="762"/>
    </location>
</feature>
<dbReference type="PROSITE" id="PS50088">
    <property type="entry name" value="ANK_REPEAT"/>
    <property type="match status" value="11"/>
</dbReference>
<sequence>MSAGSITMQASVESKKKAASGIFAAESGKSYSASYYKPQAAGLPLLTRACASLFWMLHLSCHSSHCTCLMFWRFTRIASPQGCILQFPHMSTDMCIPGNPDIAGIGVRLATYAQNLLCFISPFWALVDGKVTETELESVETQATTNLALAFAILISAMVQARTLGLTNYHASIILDMSWMNNTNAFIYFLLYVQHRSQFASGSGHLIKPTFSAWARHIKRSFLPGKGDHTSIAESGESGELPVQAVANEMPAIANPNGDNNPSLEQLDRISHEEVGNHMADVADARTAAKNLVKRLVLLLGSLHLSLMAVLGLWLWSDIRDFGNMRDTANNCAADHALISILGSHIPFASGSLRIFSFVIYSLFLIPALNLFLPTALLLGFHYCAHGSPPAITVRRQSSNTMPRNIRTWERYRDPLIRWLQEFIARWWNVIPPVLGLVFLLAVNLVFIVDIELTLRQNRGLQGHDEAEWGFGQILAMLLLFMPLRDLAETIFTRRMQKELNLGLENAIGMKSWDAVLTFVARRADPNLHLQGGVNTIREVCLSSDRLDVVRALLDAGADPNIECGPKRDTKIIQQENKACLQLLRDYDNHYLDGAIALKSMAVKGYGAGVKLLLAAGGIDVNAEGSSRWVALIWAASEGKEALIRLLLAVPGIDVNAPDTKGRTPLSFAAMNGDEAVAKLLLAVPGIDVNAPGTNGQTPLSFAAMNGHEEALKLLLTMHGIDVKAPDTNGRTPLSVAAMNGHKAVVKLLLAVPGIDVNAPDSNGRTPLSFAAINGHEAAIKLLLAVPGVDANAPDTNGRTPLSFAAMNGHEAAVKLLLAVLGIDVNAPDMSGRTPLSFAAMNGRETGIKPLLAVPAIDVNAPDTNGRTPLSVAAGNSHETVVKLLLAVPGIDINVPDTKGRTPLSFAATNGHEAAVEFLLAVPGIDVNAPDTNGRTPLSVAVGNSHEAVVKLLLATPGIDINVPDTDGRTPLIFAARYGHEAVVKLLLSALGINVNARDADGRTPLIFAVRIGHEAVVKHLLPAPGIDVNVADTSGWTASIWAAFRGETAIVKHLCAVPEIIINVADVKRCLKQPPSEWQLVGGSKHEQDTCVRILEESEKLQGGGAQDRTENLVEHHRAR</sequence>
<dbReference type="InterPro" id="IPR036770">
    <property type="entry name" value="Ankyrin_rpt-contain_sf"/>
</dbReference>
<dbReference type="GO" id="GO:0003723">
    <property type="term" value="F:RNA binding"/>
    <property type="evidence" value="ECO:0007669"/>
    <property type="project" value="TreeGrafter"/>
</dbReference>
<feature type="repeat" description="ANK" evidence="3">
    <location>
        <begin position="695"/>
        <end position="728"/>
    </location>
</feature>
<feature type="repeat" description="ANK" evidence="3">
    <location>
        <begin position="865"/>
        <end position="898"/>
    </location>
</feature>
<dbReference type="GO" id="GO:0006396">
    <property type="term" value="P:RNA processing"/>
    <property type="evidence" value="ECO:0007669"/>
    <property type="project" value="TreeGrafter"/>
</dbReference>
<evidence type="ECO:0000313" key="5">
    <source>
        <dbReference type="EMBL" id="KAF5323832.1"/>
    </source>
</evidence>
<dbReference type="AlphaFoldDB" id="A0A8H5F517"/>
<feature type="repeat" description="ANK" evidence="3">
    <location>
        <begin position="661"/>
        <end position="682"/>
    </location>
</feature>
<keyword evidence="4" id="KW-0812">Transmembrane</keyword>
<dbReference type="OrthoDB" id="194358at2759"/>
<accession>A0A8H5F517</accession>
<dbReference type="SMART" id="SM00248">
    <property type="entry name" value="ANK"/>
    <property type="match status" value="15"/>
</dbReference>
<feature type="repeat" description="ANK" evidence="3">
    <location>
        <begin position="899"/>
        <end position="932"/>
    </location>
</feature>
<dbReference type="EMBL" id="JAACJK010000165">
    <property type="protein sequence ID" value="KAF5323832.1"/>
    <property type="molecule type" value="Genomic_DNA"/>
</dbReference>
<dbReference type="InterPro" id="IPR002110">
    <property type="entry name" value="Ankyrin_rpt"/>
</dbReference>
<evidence type="ECO:0000256" key="2">
    <source>
        <dbReference type="ARBA" id="ARBA00023043"/>
    </source>
</evidence>
<dbReference type="PROSITE" id="PS50297">
    <property type="entry name" value="ANK_REP_REGION"/>
    <property type="match status" value="10"/>
</dbReference>
<dbReference type="Pfam" id="PF00023">
    <property type="entry name" value="Ank"/>
    <property type="match status" value="1"/>
</dbReference>
<feature type="repeat" description="ANK" evidence="3">
    <location>
        <begin position="797"/>
        <end position="830"/>
    </location>
</feature>
<organism evidence="5 6">
    <name type="scientific">Ephemerocybe angulata</name>
    <dbReference type="NCBI Taxonomy" id="980116"/>
    <lineage>
        <taxon>Eukaryota</taxon>
        <taxon>Fungi</taxon>
        <taxon>Dikarya</taxon>
        <taxon>Basidiomycota</taxon>
        <taxon>Agaricomycotina</taxon>
        <taxon>Agaricomycetes</taxon>
        <taxon>Agaricomycetidae</taxon>
        <taxon>Agaricales</taxon>
        <taxon>Agaricineae</taxon>
        <taxon>Psathyrellaceae</taxon>
        <taxon>Ephemerocybe</taxon>
    </lineage>
</organism>
<evidence type="ECO:0000256" key="4">
    <source>
        <dbReference type="SAM" id="Phobius"/>
    </source>
</evidence>
<dbReference type="SUPFAM" id="SSF48403">
    <property type="entry name" value="Ankyrin repeat"/>
    <property type="match status" value="2"/>
</dbReference>
<feature type="repeat" description="ANK" evidence="3">
    <location>
        <begin position="1001"/>
        <end position="1034"/>
    </location>
</feature>
<evidence type="ECO:0000313" key="6">
    <source>
        <dbReference type="Proteomes" id="UP000541558"/>
    </source>
</evidence>
<keyword evidence="1" id="KW-0677">Repeat</keyword>
<keyword evidence="2 3" id="KW-0040">ANK repeat</keyword>
<evidence type="ECO:0000256" key="3">
    <source>
        <dbReference type="PROSITE-ProRule" id="PRU00023"/>
    </source>
</evidence>
<dbReference type="Pfam" id="PF13637">
    <property type="entry name" value="Ank_4"/>
    <property type="match status" value="1"/>
</dbReference>
<protein>
    <submittedName>
        <fullName evidence="5">Uncharacterized protein</fullName>
    </submittedName>
</protein>
<keyword evidence="4" id="KW-1133">Transmembrane helix</keyword>
<dbReference type="GO" id="GO:0004540">
    <property type="term" value="F:RNA nuclease activity"/>
    <property type="evidence" value="ECO:0007669"/>
    <property type="project" value="TreeGrafter"/>
</dbReference>
<keyword evidence="6" id="KW-1185">Reference proteome</keyword>
<reference evidence="5 6" key="1">
    <citation type="journal article" date="2020" name="ISME J.">
        <title>Uncovering the hidden diversity of litter-decomposition mechanisms in mushroom-forming fungi.</title>
        <authorList>
            <person name="Floudas D."/>
            <person name="Bentzer J."/>
            <person name="Ahren D."/>
            <person name="Johansson T."/>
            <person name="Persson P."/>
            <person name="Tunlid A."/>
        </authorList>
    </citation>
    <scope>NUCLEOTIDE SEQUENCE [LARGE SCALE GENOMIC DNA]</scope>
    <source>
        <strain evidence="5 6">CBS 175.51</strain>
    </source>
</reference>